<keyword evidence="4" id="KW-1185">Reference proteome</keyword>
<dbReference type="Proteomes" id="UP001465976">
    <property type="component" value="Unassembled WGS sequence"/>
</dbReference>
<evidence type="ECO:0000256" key="1">
    <source>
        <dbReference type="ARBA" id="ARBA00006484"/>
    </source>
</evidence>
<dbReference type="InterPro" id="IPR036291">
    <property type="entry name" value="NAD(P)-bd_dom_sf"/>
</dbReference>
<gene>
    <name evidence="3" type="ORF">V5O48_006350</name>
</gene>
<dbReference type="PRINTS" id="PR00081">
    <property type="entry name" value="GDHRDH"/>
</dbReference>
<reference evidence="3 4" key="1">
    <citation type="submission" date="2024-02" db="EMBL/GenBank/DDBJ databases">
        <title>A draft genome for the cacao thread blight pathogen Marasmius crinis-equi.</title>
        <authorList>
            <person name="Cohen S.P."/>
            <person name="Baruah I.K."/>
            <person name="Amoako-Attah I."/>
            <person name="Bukari Y."/>
            <person name="Meinhardt L.W."/>
            <person name="Bailey B.A."/>
        </authorList>
    </citation>
    <scope>NUCLEOTIDE SEQUENCE [LARGE SCALE GENOMIC DNA]</scope>
    <source>
        <strain evidence="3 4">GH-76</strain>
    </source>
</reference>
<keyword evidence="2" id="KW-0521">NADP</keyword>
<dbReference type="EMBL" id="JBAHYK010000288">
    <property type="protein sequence ID" value="KAL0575625.1"/>
    <property type="molecule type" value="Genomic_DNA"/>
</dbReference>
<evidence type="ECO:0000313" key="4">
    <source>
        <dbReference type="Proteomes" id="UP001465976"/>
    </source>
</evidence>
<evidence type="ECO:0008006" key="5">
    <source>
        <dbReference type="Google" id="ProtNLM"/>
    </source>
</evidence>
<accession>A0ABR3FJR1</accession>
<sequence length="274" mass="29140">MVSFSPSTQSIIETAQHPRVAIITGAAQGMGRSIATRLFQDGFNIALNDIPGKKTLLEDVARGLEAGVELDLCVKTDLRRRALVVLADVSVETEVKGMIERVVEELGSLDVMIANAGIATVASIHDTSTETLDRILAVNVRGTFLCYKYASEQMIRQGRGGRIIGASSLAGKRGQGMISAYTASKFAIRGLTQSAAVELGKHGITVNAYAPGAIVTEMFENMPDQMKDSLLARAALGSLGETEDIASFVSYVVSDQAKFITGQTITIDGGIHFD</sequence>
<dbReference type="PANTHER" id="PTHR42760:SF121">
    <property type="entry name" value="3-OXOACYL-(ACYL-CARRIER-PROTEIN) REDUCTASE"/>
    <property type="match status" value="1"/>
</dbReference>
<organism evidence="3 4">
    <name type="scientific">Marasmius crinis-equi</name>
    <dbReference type="NCBI Taxonomy" id="585013"/>
    <lineage>
        <taxon>Eukaryota</taxon>
        <taxon>Fungi</taxon>
        <taxon>Dikarya</taxon>
        <taxon>Basidiomycota</taxon>
        <taxon>Agaricomycotina</taxon>
        <taxon>Agaricomycetes</taxon>
        <taxon>Agaricomycetidae</taxon>
        <taxon>Agaricales</taxon>
        <taxon>Marasmiineae</taxon>
        <taxon>Marasmiaceae</taxon>
        <taxon>Marasmius</taxon>
    </lineage>
</organism>
<comment type="similarity">
    <text evidence="1">Belongs to the short-chain dehydrogenases/reductases (SDR) family.</text>
</comment>
<name>A0ABR3FJR1_9AGAR</name>
<dbReference type="PANTHER" id="PTHR42760">
    <property type="entry name" value="SHORT-CHAIN DEHYDROGENASES/REDUCTASES FAMILY MEMBER"/>
    <property type="match status" value="1"/>
</dbReference>
<dbReference type="InterPro" id="IPR020904">
    <property type="entry name" value="Sc_DH/Rdtase_CS"/>
</dbReference>
<proteinExistence type="inferred from homology"/>
<dbReference type="SUPFAM" id="SSF51735">
    <property type="entry name" value="NAD(P)-binding Rossmann-fold domains"/>
    <property type="match status" value="1"/>
</dbReference>
<dbReference type="PROSITE" id="PS00061">
    <property type="entry name" value="ADH_SHORT"/>
    <property type="match status" value="1"/>
</dbReference>
<evidence type="ECO:0000256" key="2">
    <source>
        <dbReference type="ARBA" id="ARBA00022857"/>
    </source>
</evidence>
<dbReference type="PRINTS" id="PR00080">
    <property type="entry name" value="SDRFAMILY"/>
</dbReference>
<dbReference type="Pfam" id="PF13561">
    <property type="entry name" value="adh_short_C2"/>
    <property type="match status" value="1"/>
</dbReference>
<comment type="caution">
    <text evidence="3">The sequence shown here is derived from an EMBL/GenBank/DDBJ whole genome shotgun (WGS) entry which is preliminary data.</text>
</comment>
<evidence type="ECO:0000313" key="3">
    <source>
        <dbReference type="EMBL" id="KAL0575625.1"/>
    </source>
</evidence>
<dbReference type="InterPro" id="IPR002347">
    <property type="entry name" value="SDR_fam"/>
</dbReference>
<dbReference type="Gene3D" id="3.40.50.720">
    <property type="entry name" value="NAD(P)-binding Rossmann-like Domain"/>
    <property type="match status" value="1"/>
</dbReference>
<protein>
    <recommendedName>
        <fullName evidence="5">NAD(P)-binding protein</fullName>
    </recommendedName>
</protein>